<keyword evidence="1" id="KW-0812">Transmembrane</keyword>
<evidence type="ECO:0000313" key="3">
    <source>
        <dbReference type="Proteomes" id="UP001204621"/>
    </source>
</evidence>
<keyword evidence="3" id="KW-1185">Reference proteome</keyword>
<dbReference type="SUPFAM" id="SSF57997">
    <property type="entry name" value="Tropomyosin"/>
    <property type="match status" value="1"/>
</dbReference>
<feature type="transmembrane region" description="Helical" evidence="1">
    <location>
        <begin position="99"/>
        <end position="122"/>
    </location>
</feature>
<dbReference type="Proteomes" id="UP001204621">
    <property type="component" value="Unassembled WGS sequence"/>
</dbReference>
<name>A0ABT2D325_9BURK</name>
<reference evidence="2 3" key="1">
    <citation type="submission" date="2022-08" db="EMBL/GenBank/DDBJ databases">
        <title>Reclassification of Massilia species as members of the genera Telluria, Duganella, Pseudoduganella, Mokoshia gen. nov. and Zemynaea gen. nov. using orthogonal and non-orthogonal genome-based approaches.</title>
        <authorList>
            <person name="Bowman J.P."/>
        </authorList>
    </citation>
    <scope>NUCLEOTIDE SEQUENCE [LARGE SCALE GENOMIC DNA]</scope>
    <source>
        <strain evidence="2 3">JCM 31606</strain>
    </source>
</reference>
<dbReference type="Gene3D" id="1.20.5.2280">
    <property type="match status" value="1"/>
</dbReference>
<sequence length="155" mass="17492">MGKRKDRNGRDYSLRWIMDGLGTGLLPGESKQIMDDNERRFERIDERFNEIDRRFNDVDKRFNDVDKRFGQVDVRLARIETRLDQMATREDLEHAINSVVKWVVGTMLGAAIAAVTVMTFVLNNAVPKPAAASMPAPIIIQLPPAGQMAMPAKPP</sequence>
<dbReference type="RefSeq" id="WP_258813698.1">
    <property type="nucleotide sequence ID" value="NZ_JANUGU010000008.1"/>
</dbReference>
<keyword evidence="1" id="KW-0472">Membrane</keyword>
<accession>A0ABT2D325</accession>
<organism evidence="2 3">
    <name type="scientific">Massilia terrae</name>
    <dbReference type="NCBI Taxonomy" id="1811224"/>
    <lineage>
        <taxon>Bacteria</taxon>
        <taxon>Pseudomonadati</taxon>
        <taxon>Pseudomonadota</taxon>
        <taxon>Betaproteobacteria</taxon>
        <taxon>Burkholderiales</taxon>
        <taxon>Oxalobacteraceae</taxon>
        <taxon>Telluria group</taxon>
        <taxon>Massilia</taxon>
    </lineage>
</organism>
<gene>
    <name evidence="2" type="ORF">NX778_20780</name>
</gene>
<keyword evidence="1" id="KW-1133">Transmembrane helix</keyword>
<dbReference type="EMBL" id="JANUGU010000008">
    <property type="protein sequence ID" value="MCS0660514.1"/>
    <property type="molecule type" value="Genomic_DNA"/>
</dbReference>
<proteinExistence type="predicted"/>
<evidence type="ECO:0000256" key="1">
    <source>
        <dbReference type="SAM" id="Phobius"/>
    </source>
</evidence>
<comment type="caution">
    <text evidence="2">The sequence shown here is derived from an EMBL/GenBank/DDBJ whole genome shotgun (WGS) entry which is preliminary data.</text>
</comment>
<protein>
    <submittedName>
        <fullName evidence="2">Hemolysin XhlA family protein</fullName>
    </submittedName>
</protein>
<evidence type="ECO:0000313" key="2">
    <source>
        <dbReference type="EMBL" id="MCS0660514.1"/>
    </source>
</evidence>